<dbReference type="InterPro" id="IPR001516">
    <property type="entry name" value="Proton_antipo_N"/>
</dbReference>
<dbReference type="GO" id="GO:0016020">
    <property type="term" value="C:membrane"/>
    <property type="evidence" value="ECO:0007669"/>
    <property type="project" value="UniProtKB-SubCell"/>
</dbReference>
<dbReference type="PRINTS" id="PR01434">
    <property type="entry name" value="NADHDHGNASE5"/>
</dbReference>
<feature type="transmembrane region" description="Helical" evidence="6">
    <location>
        <begin position="621"/>
        <end position="640"/>
    </location>
</feature>
<accession>A0A7L9RTH7</accession>
<feature type="transmembrane region" description="Helical" evidence="6">
    <location>
        <begin position="290"/>
        <end position="311"/>
    </location>
</feature>
<dbReference type="NCBIfam" id="TIGR01974">
    <property type="entry name" value="NDH_I_L"/>
    <property type="match status" value="1"/>
</dbReference>
<dbReference type="NCBIfam" id="NF005141">
    <property type="entry name" value="PRK06590.1"/>
    <property type="match status" value="1"/>
</dbReference>
<feature type="transmembrane region" description="Helical" evidence="6">
    <location>
        <begin position="346"/>
        <end position="364"/>
    </location>
</feature>
<dbReference type="PANTHER" id="PTHR42829">
    <property type="entry name" value="NADH-UBIQUINONE OXIDOREDUCTASE CHAIN 5"/>
    <property type="match status" value="1"/>
</dbReference>
<feature type="transmembrane region" description="Helical" evidence="6">
    <location>
        <begin position="318"/>
        <end position="340"/>
    </location>
</feature>
<keyword evidence="10" id="KW-1185">Reference proteome</keyword>
<feature type="transmembrane region" description="Helical" evidence="6">
    <location>
        <begin position="119"/>
        <end position="136"/>
    </location>
</feature>
<evidence type="ECO:0000256" key="2">
    <source>
        <dbReference type="ARBA" id="ARBA00022692"/>
    </source>
</evidence>
<dbReference type="AlphaFoldDB" id="A0A7L9RTH7"/>
<keyword evidence="3 6" id="KW-1133">Transmembrane helix</keyword>
<feature type="domain" description="NADH:quinone oxidoreductase/Mrp antiporter transmembrane" evidence="7">
    <location>
        <begin position="136"/>
        <end position="421"/>
    </location>
</feature>
<feature type="domain" description="NADH-Ubiquinone oxidoreductase (complex I) chain 5 N-terminal" evidence="8">
    <location>
        <begin position="69"/>
        <end position="120"/>
    </location>
</feature>
<feature type="transmembrane region" description="Helical" evidence="6">
    <location>
        <begin position="182"/>
        <end position="201"/>
    </location>
</feature>
<evidence type="ECO:0000256" key="3">
    <source>
        <dbReference type="ARBA" id="ARBA00022989"/>
    </source>
</evidence>
<dbReference type="InterPro" id="IPR003945">
    <property type="entry name" value="NU5C-like"/>
</dbReference>
<evidence type="ECO:0000313" key="10">
    <source>
        <dbReference type="Proteomes" id="UP000594001"/>
    </source>
</evidence>
<feature type="transmembrane region" description="Helical" evidence="6">
    <location>
        <begin position="78"/>
        <end position="107"/>
    </location>
</feature>
<organism evidence="9 10">
    <name type="scientific">Candidatus Bodocaedibacter vickermanii</name>
    <dbReference type="NCBI Taxonomy" id="2741701"/>
    <lineage>
        <taxon>Bacteria</taxon>
        <taxon>Pseudomonadati</taxon>
        <taxon>Pseudomonadota</taxon>
        <taxon>Alphaproteobacteria</taxon>
        <taxon>Holosporales</taxon>
        <taxon>Candidatus Paracaedibacteraceae</taxon>
        <taxon>Candidatus Bodocaedibacter</taxon>
    </lineage>
</organism>
<dbReference type="GO" id="GO:0015990">
    <property type="term" value="P:electron transport coupled proton transport"/>
    <property type="evidence" value="ECO:0007669"/>
    <property type="project" value="TreeGrafter"/>
</dbReference>
<dbReference type="GO" id="GO:0042773">
    <property type="term" value="P:ATP synthesis coupled electron transport"/>
    <property type="evidence" value="ECO:0007669"/>
    <property type="project" value="InterPro"/>
</dbReference>
<feature type="transmembrane region" description="Helical" evidence="6">
    <location>
        <begin position="473"/>
        <end position="495"/>
    </location>
</feature>
<dbReference type="GO" id="GO:0008137">
    <property type="term" value="F:NADH dehydrogenase (ubiquinone) activity"/>
    <property type="evidence" value="ECO:0007669"/>
    <property type="project" value="InterPro"/>
</dbReference>
<dbReference type="EMBL" id="CP054719">
    <property type="protein sequence ID" value="QOL19839.1"/>
    <property type="molecule type" value="Genomic_DNA"/>
</dbReference>
<gene>
    <name evidence="9" type="primary">nuoL</name>
    <name evidence="9" type="ORF">CPBP_00610</name>
</gene>
<evidence type="ECO:0000256" key="4">
    <source>
        <dbReference type="ARBA" id="ARBA00023136"/>
    </source>
</evidence>
<dbReference type="InterPro" id="IPR001750">
    <property type="entry name" value="ND/Mrp_TM"/>
</dbReference>
<dbReference type="Gene3D" id="1.20.5.2700">
    <property type="match status" value="1"/>
</dbReference>
<dbReference type="Proteomes" id="UP000594001">
    <property type="component" value="Chromosome"/>
</dbReference>
<dbReference type="PANTHER" id="PTHR42829:SF2">
    <property type="entry name" value="NADH-UBIQUINONE OXIDOREDUCTASE CHAIN 5"/>
    <property type="match status" value="1"/>
</dbReference>
<evidence type="ECO:0000256" key="6">
    <source>
        <dbReference type="SAM" id="Phobius"/>
    </source>
</evidence>
<keyword evidence="4 6" id="KW-0472">Membrane</keyword>
<feature type="transmembrane region" description="Helical" evidence="6">
    <location>
        <begin position="36"/>
        <end position="58"/>
    </location>
</feature>
<evidence type="ECO:0000259" key="7">
    <source>
        <dbReference type="Pfam" id="PF00361"/>
    </source>
</evidence>
<feature type="transmembrane region" description="Helical" evidence="6">
    <location>
        <begin position="426"/>
        <end position="452"/>
    </location>
</feature>
<dbReference type="GO" id="GO:0012505">
    <property type="term" value="C:endomembrane system"/>
    <property type="evidence" value="ECO:0007669"/>
    <property type="project" value="UniProtKB-SubCell"/>
</dbReference>
<comment type="subcellular location">
    <subcellularLocation>
        <location evidence="1">Endomembrane system</location>
        <topology evidence="1">Multi-pass membrane protein</topology>
    </subcellularLocation>
    <subcellularLocation>
        <location evidence="5">Membrane</location>
        <topology evidence="5">Multi-pass membrane protein</topology>
    </subcellularLocation>
</comment>
<dbReference type="GO" id="GO:0003954">
    <property type="term" value="F:NADH dehydrogenase activity"/>
    <property type="evidence" value="ECO:0007669"/>
    <property type="project" value="TreeGrafter"/>
</dbReference>
<sequence>MIMAAAVLWIPLIGSCVAGLISFFNQRTMDDLAKLVTCMCMGVSALIALDLVYDVIVAKKVVHGEMLSWIPLDDRHTITWGLYVDSLSAIMAAVVTIVSFMVHIYSLGYMKGDKSIARFMSYLSLFTFFMLFLVMSDDLLQLFLGWEGVGLSSYLLIGFWFQKESANAASMKAFITNRIGDMGMVLGIVGCIAVFDSVSIPEILSKLSTYDQAFFRLTDHLTINAYTFICACFLIGAMAKSAQFGLHVWLPDAMEGPTPVSALIHAATMVTAGVFLLIRLSFLFEYAPSVKIAIVVIGAITALFAAVVGLFQKDIKRVIAYSTCSQLGYMFMACGVSMYSAALFHLVTHAFFKALLFLSAGSVIHAMSGEQNMRKMGGLYKQIPVTYALVWVGSLALAGIPLFSGYYSKDWILDSLFGYAMEGGSIVPYVVGLSVAFLTAFYSWRLISLVFHGDCKADERVQSHIHEAPMIMLIPKVVLAVGAVFSGVALVGFFTKPQLISGAYVFTEIEHHMPMFIQGLPVVVALSGIVLAVWIYHTQRHKLAVCLVHFKRVAAVIQSGFAIDEIYRKVLIKPLHWLGGFLYHHIEKGLIDRYGSNGFALFIGRLGRVFRHMQTGSVRDYAIIMIAGLMGILGYVVVIIK</sequence>
<evidence type="ECO:0000259" key="8">
    <source>
        <dbReference type="Pfam" id="PF00662"/>
    </source>
</evidence>
<feature type="transmembrane region" description="Helical" evidence="6">
    <location>
        <begin position="385"/>
        <end position="406"/>
    </location>
</feature>
<evidence type="ECO:0000256" key="1">
    <source>
        <dbReference type="ARBA" id="ARBA00004127"/>
    </source>
</evidence>
<name>A0A7L9RTH7_9PROT</name>
<dbReference type="Pfam" id="PF00662">
    <property type="entry name" value="Proton_antipo_N"/>
    <property type="match status" value="1"/>
</dbReference>
<protein>
    <submittedName>
        <fullName evidence="9">NADH-quinone oxidoreductase subunit L</fullName>
        <ecNumber evidence="9">1.6.5.11</ecNumber>
    </submittedName>
</protein>
<dbReference type="KEGG" id="pbal:CPBP_00610"/>
<keyword evidence="9" id="KW-0560">Oxidoreductase</keyword>
<feature type="transmembrane region" description="Helical" evidence="6">
    <location>
        <begin position="142"/>
        <end position="161"/>
    </location>
</feature>
<proteinExistence type="predicted"/>
<feature type="transmembrane region" description="Helical" evidence="6">
    <location>
        <begin position="221"/>
        <end position="239"/>
    </location>
</feature>
<reference evidence="9 10" key="1">
    <citation type="submission" date="2020-06" db="EMBL/GenBank/DDBJ databases">
        <title>The endosymbiont of the kinetoplastid Bodo saltans is a Paracaedibacter-like alpha-proteobacterium possessing a putative toxin-antitoxin system.</title>
        <authorList>
            <person name="Midha S."/>
            <person name="Rigden D.J."/>
            <person name="Siozios S."/>
            <person name="Hurst G.D.D."/>
            <person name="Jackson A.P."/>
        </authorList>
    </citation>
    <scope>NUCLEOTIDE SEQUENCE [LARGE SCALE GENOMIC DNA]</scope>
    <source>
        <strain evidence="9">Lake Konstanz</strain>
    </source>
</reference>
<evidence type="ECO:0000256" key="5">
    <source>
        <dbReference type="RuleBase" id="RU000320"/>
    </source>
</evidence>
<keyword evidence="2 5" id="KW-0812">Transmembrane</keyword>
<feature type="transmembrane region" description="Helical" evidence="6">
    <location>
        <begin position="260"/>
        <end position="284"/>
    </location>
</feature>
<dbReference type="InterPro" id="IPR018393">
    <property type="entry name" value="NADHpl_OxRdtase_5_subgr"/>
</dbReference>
<dbReference type="PRINTS" id="PR01435">
    <property type="entry name" value="NPOXDRDTASE5"/>
</dbReference>
<feature type="transmembrane region" description="Helical" evidence="6">
    <location>
        <begin position="6"/>
        <end position="24"/>
    </location>
</feature>
<evidence type="ECO:0000313" key="9">
    <source>
        <dbReference type="EMBL" id="QOL19839.1"/>
    </source>
</evidence>
<feature type="transmembrane region" description="Helical" evidence="6">
    <location>
        <begin position="515"/>
        <end position="536"/>
    </location>
</feature>
<dbReference type="EC" id="1.6.5.11" evidence="9"/>
<dbReference type="Pfam" id="PF00361">
    <property type="entry name" value="Proton_antipo_M"/>
    <property type="match status" value="1"/>
</dbReference>
<dbReference type="RefSeq" id="WP_350332581.1">
    <property type="nucleotide sequence ID" value="NZ_CP054719.1"/>
</dbReference>